<dbReference type="OrthoDB" id="2365582at2"/>
<protein>
    <submittedName>
        <fullName evidence="2">Uncharacterized protein</fullName>
    </submittedName>
</protein>
<keyword evidence="3" id="KW-1185">Reference proteome</keyword>
<dbReference type="AlphaFoldDB" id="W7BYU9"/>
<keyword evidence="1" id="KW-0732">Signal</keyword>
<dbReference type="RefSeq" id="WP_036082125.1">
    <property type="nucleotide sequence ID" value="NZ_AODE01000042.1"/>
</dbReference>
<evidence type="ECO:0000256" key="1">
    <source>
        <dbReference type="SAM" id="SignalP"/>
    </source>
</evidence>
<evidence type="ECO:0000313" key="3">
    <source>
        <dbReference type="Proteomes" id="UP000019254"/>
    </source>
</evidence>
<accession>W7BYU9</accession>
<proteinExistence type="predicted"/>
<dbReference type="PATRIC" id="fig|1265820.5.peg.3396"/>
<dbReference type="Proteomes" id="UP000019254">
    <property type="component" value="Unassembled WGS sequence"/>
</dbReference>
<evidence type="ECO:0000313" key="2">
    <source>
        <dbReference type="EMBL" id="EUJ25413.1"/>
    </source>
</evidence>
<name>W7BYU9_9LIST</name>
<feature type="chain" id="PRO_5004889692" evidence="1">
    <location>
        <begin position="30"/>
        <end position="106"/>
    </location>
</feature>
<organism evidence="2 3">
    <name type="scientific">Listeria cornellensis FSL F6-0969</name>
    <dbReference type="NCBI Taxonomy" id="1265820"/>
    <lineage>
        <taxon>Bacteria</taxon>
        <taxon>Bacillati</taxon>
        <taxon>Bacillota</taxon>
        <taxon>Bacilli</taxon>
        <taxon>Bacillales</taxon>
        <taxon>Listeriaceae</taxon>
        <taxon>Listeria</taxon>
    </lineage>
</organism>
<sequence>MNKIAKVTIAAGMAVMVGFSGFGASEAAAAVKAKPKTTVKAKPKAAVKAKPTAKNLYKKVEVSIDYGRQELDFEFEVKSNGRVEVEFENDFTRKKIARNSCTSRNR</sequence>
<reference evidence="2 3" key="1">
    <citation type="journal article" date="2014" name="Int. J. Syst. Evol. Microbiol.">
        <title>Listeria floridensis sp. nov., Listeria aquatica sp. nov., Listeria cornellensis sp. nov., Listeria riparia sp. nov. and Listeria grandensis sp. nov., from agricultural and natural environments.</title>
        <authorList>
            <person name="den Bakker H.C."/>
            <person name="Warchocki S."/>
            <person name="Wright E.M."/>
            <person name="Allred A.F."/>
            <person name="Ahlstrom C."/>
            <person name="Manuel C.S."/>
            <person name="Stasiewicz M.J."/>
            <person name="Burrell A."/>
            <person name="Roof S."/>
            <person name="Strawn L."/>
            <person name="Fortes E.D."/>
            <person name="Nightingale K.K."/>
            <person name="Kephart D."/>
            <person name="Wiedmann M."/>
        </authorList>
    </citation>
    <scope>NUCLEOTIDE SEQUENCE [LARGE SCALE GENOMIC DNA]</scope>
    <source>
        <strain evidence="3">FSL F6-969</strain>
    </source>
</reference>
<feature type="signal peptide" evidence="1">
    <location>
        <begin position="1"/>
        <end position="29"/>
    </location>
</feature>
<comment type="caution">
    <text evidence="2">The sequence shown here is derived from an EMBL/GenBank/DDBJ whole genome shotgun (WGS) entry which is preliminary data.</text>
</comment>
<dbReference type="EMBL" id="AODE01000042">
    <property type="protein sequence ID" value="EUJ25413.1"/>
    <property type="molecule type" value="Genomic_DNA"/>
</dbReference>
<gene>
    <name evidence="2" type="ORF">PCORN_17219</name>
</gene>
<dbReference type="STRING" id="1265820.PCORN_17219"/>